<evidence type="ECO:0000313" key="9">
    <source>
        <dbReference type="EMBL" id="KKR70778.1"/>
    </source>
</evidence>
<feature type="binding site" evidence="7">
    <location>
        <position position="251"/>
    </location>
    <ligand>
        <name>Mn(2+)</name>
        <dbReference type="ChEBI" id="CHEBI:29035"/>
        <label>1</label>
    </ligand>
</feature>
<dbReference type="EC" id="3.4.11.10" evidence="7"/>
<evidence type="ECO:0000259" key="8">
    <source>
        <dbReference type="PROSITE" id="PS00631"/>
    </source>
</evidence>
<dbReference type="PATRIC" id="fig|1618744.3.peg.6"/>
<feature type="binding site" evidence="7">
    <location>
        <position position="330"/>
    </location>
    <ligand>
        <name>Mn(2+)</name>
        <dbReference type="ChEBI" id="CHEBI:29035"/>
        <label>2</label>
    </ligand>
</feature>
<dbReference type="GO" id="GO:0070006">
    <property type="term" value="F:metalloaminopeptidase activity"/>
    <property type="evidence" value="ECO:0007669"/>
    <property type="project" value="InterPro"/>
</dbReference>
<evidence type="ECO:0000256" key="7">
    <source>
        <dbReference type="HAMAP-Rule" id="MF_00181"/>
    </source>
</evidence>
<dbReference type="PANTHER" id="PTHR11963">
    <property type="entry name" value="LEUCINE AMINOPEPTIDASE-RELATED"/>
    <property type="match status" value="1"/>
</dbReference>
<accession>A0A0G0T131</accession>
<dbReference type="NCBIfam" id="NF002074">
    <property type="entry name" value="PRK00913.1-4"/>
    <property type="match status" value="1"/>
</dbReference>
<keyword evidence="4 7" id="KW-0031">Aminopeptidase</keyword>
<evidence type="ECO:0000256" key="6">
    <source>
        <dbReference type="ARBA" id="ARBA00022801"/>
    </source>
</evidence>
<comment type="catalytic activity">
    <reaction evidence="1 7">
        <text>Release of an N-terminal amino acid, Xaa-|-Yaa-, in which Xaa is preferably Leu, but may be other amino acids including Pro although not Arg or Lys, and Yaa may be Pro. Amino acid amides and methyl esters are also readily hydrolyzed, but rates on arylamides are exceedingly low.</text>
        <dbReference type="EC" id="3.4.11.1"/>
    </reaction>
</comment>
<comment type="similarity">
    <text evidence="3 7">Belongs to the peptidase M17 family.</text>
</comment>
<comment type="cofactor">
    <cofactor evidence="7">
        <name>Mn(2+)</name>
        <dbReference type="ChEBI" id="CHEBI:29035"/>
    </cofactor>
    <text evidence="7">Binds 2 manganese ions per subunit.</text>
</comment>
<dbReference type="InterPro" id="IPR011356">
    <property type="entry name" value="Leucine_aapep/pepB"/>
</dbReference>
<feature type="active site" evidence="7">
    <location>
        <position position="332"/>
    </location>
</feature>
<name>A0A0G0T131_9BACT</name>
<evidence type="ECO:0000256" key="2">
    <source>
        <dbReference type="ARBA" id="ARBA00000967"/>
    </source>
</evidence>
<sequence>MLKITFQKPASQKDLLFVNINSKNKDEIIKENGVKTLYLKCDEENKMNPVRNREGSQRPSISNGMNLRKLFLLVRKMIVMAKSVKAEKIAFSFDDFKFKNAKITDEELGEIIGSQLDFANYEFVEYKTPTKDGFSFIKEVIISGVDKKTEKALLKGHMIAEEVNKTRTLANTPGGDMTPKILAEKAKEAVKGLSIKVTVLGEKEMERQNMRAILSVGRGSDEESKFIIMEYWGGPKKEKPIVLVGKGVTFDAGGINLKPSSSLLGMNMDMSGGAAVIHTIALAAKMKLKKNIVGLIPAVENMASGKSYRPGDVIRSMSGKTIEVLNTDAEGRVILADALTYAQKYKPEVVIDIATLTGAAMVALGERMSAIFTEDDELAKTFEKIGEKTGDYVWRLPIWEEFENEIKGSLGDVTNVHNKDSRYGGAIYGAIFLHQFIKDCKWAHIDMAPRMVAMAGENLATGAVGSPVRLLYKFIEEYKSTKIFNKENLGG</sequence>
<comment type="catalytic activity">
    <reaction evidence="2 7">
        <text>Release of an N-terminal amino acid, preferentially leucine, but not glutamic or aspartic acids.</text>
        <dbReference type="EC" id="3.4.11.10"/>
    </reaction>
</comment>
<comment type="caution">
    <text evidence="9">The sequence shown here is derived from an EMBL/GenBank/DDBJ whole genome shotgun (WGS) entry which is preliminary data.</text>
</comment>
<evidence type="ECO:0000256" key="5">
    <source>
        <dbReference type="ARBA" id="ARBA00022670"/>
    </source>
</evidence>
<dbReference type="InterPro" id="IPR023042">
    <property type="entry name" value="Peptidase_M17_leu_NH2_pept"/>
</dbReference>
<comment type="subcellular location">
    <subcellularLocation>
        <location evidence="7">Cytoplasm</location>
    </subcellularLocation>
</comment>
<evidence type="ECO:0000256" key="3">
    <source>
        <dbReference type="ARBA" id="ARBA00009528"/>
    </source>
</evidence>
<dbReference type="EMBL" id="LBZL01000001">
    <property type="protein sequence ID" value="KKR70778.1"/>
    <property type="molecule type" value="Genomic_DNA"/>
</dbReference>
<feature type="binding site" evidence="7">
    <location>
        <position position="246"/>
    </location>
    <ligand>
        <name>Mn(2+)</name>
        <dbReference type="ChEBI" id="CHEBI:29035"/>
        <label>2</label>
    </ligand>
</feature>
<dbReference type="Proteomes" id="UP000034452">
    <property type="component" value="Unassembled WGS sequence"/>
</dbReference>
<feature type="binding site" evidence="7">
    <location>
        <position position="251"/>
    </location>
    <ligand>
        <name>Mn(2+)</name>
        <dbReference type="ChEBI" id="CHEBI:29035"/>
        <label>2</label>
    </ligand>
</feature>
<feature type="binding site" evidence="7">
    <location>
        <position position="330"/>
    </location>
    <ligand>
        <name>Mn(2+)</name>
        <dbReference type="ChEBI" id="CHEBI:29035"/>
        <label>1</label>
    </ligand>
</feature>
<feature type="binding site" evidence="7">
    <location>
        <position position="328"/>
    </location>
    <ligand>
        <name>Mn(2+)</name>
        <dbReference type="ChEBI" id="CHEBI:29035"/>
        <label>1</label>
    </ligand>
</feature>
<dbReference type="InterPro" id="IPR043472">
    <property type="entry name" value="Macro_dom-like"/>
</dbReference>
<dbReference type="GO" id="GO:0030145">
    <property type="term" value="F:manganese ion binding"/>
    <property type="evidence" value="ECO:0007669"/>
    <property type="project" value="UniProtKB-UniRule"/>
</dbReference>
<evidence type="ECO:0000256" key="1">
    <source>
        <dbReference type="ARBA" id="ARBA00000135"/>
    </source>
</evidence>
<keyword evidence="7" id="KW-0479">Metal-binding</keyword>
<dbReference type="PANTHER" id="PTHR11963:SF23">
    <property type="entry name" value="CYTOSOL AMINOPEPTIDASE"/>
    <property type="match status" value="1"/>
</dbReference>
<protein>
    <recommendedName>
        <fullName evidence="7">Probable cytosol aminopeptidase</fullName>
        <ecNumber evidence="7">3.4.11.1</ecNumber>
    </recommendedName>
    <alternativeName>
        <fullName evidence="7">Leucine aminopeptidase</fullName>
        <shortName evidence="7">LAP</shortName>
        <ecNumber evidence="7">3.4.11.10</ecNumber>
    </alternativeName>
    <alternativeName>
        <fullName evidence="7">Leucyl aminopeptidase</fullName>
    </alternativeName>
</protein>
<proteinExistence type="inferred from homology"/>
<dbReference type="GO" id="GO:0006508">
    <property type="term" value="P:proteolysis"/>
    <property type="evidence" value="ECO:0007669"/>
    <property type="project" value="UniProtKB-KW"/>
</dbReference>
<comment type="function">
    <text evidence="7">Presumably involved in the processing and regular turnover of intracellular proteins. Catalyzes the removal of unsubstituted N-terminal amino acids from various peptides.</text>
</comment>
<evidence type="ECO:0000256" key="4">
    <source>
        <dbReference type="ARBA" id="ARBA00022438"/>
    </source>
</evidence>
<dbReference type="PROSITE" id="PS00631">
    <property type="entry name" value="CYTOSOL_AP"/>
    <property type="match status" value="1"/>
</dbReference>
<dbReference type="GO" id="GO:0005737">
    <property type="term" value="C:cytoplasm"/>
    <property type="evidence" value="ECO:0007669"/>
    <property type="project" value="UniProtKB-SubCell"/>
</dbReference>
<dbReference type="AlphaFoldDB" id="A0A0G0T131"/>
<dbReference type="EC" id="3.4.11.1" evidence="7"/>
<feature type="active site" evidence="7">
    <location>
        <position position="258"/>
    </location>
</feature>
<dbReference type="Gene3D" id="3.40.220.10">
    <property type="entry name" value="Leucine Aminopeptidase, subunit E, domain 1"/>
    <property type="match status" value="1"/>
</dbReference>
<dbReference type="SUPFAM" id="SSF53187">
    <property type="entry name" value="Zn-dependent exopeptidases"/>
    <property type="match status" value="1"/>
</dbReference>
<organism evidence="9 10">
    <name type="scientific">Candidatus Nomurabacteria bacterium GW2011_GWB1_40_7</name>
    <dbReference type="NCBI Taxonomy" id="1618744"/>
    <lineage>
        <taxon>Bacteria</taxon>
        <taxon>Candidatus Nomuraibacteriota</taxon>
    </lineage>
</organism>
<reference evidence="9 10" key="1">
    <citation type="journal article" date="2015" name="Nature">
        <title>rRNA introns, odd ribosomes, and small enigmatic genomes across a large radiation of phyla.</title>
        <authorList>
            <person name="Brown C.T."/>
            <person name="Hug L.A."/>
            <person name="Thomas B.C."/>
            <person name="Sharon I."/>
            <person name="Castelle C.J."/>
            <person name="Singh A."/>
            <person name="Wilkins M.J."/>
            <person name="Williams K.H."/>
            <person name="Banfield J.F."/>
        </authorList>
    </citation>
    <scope>NUCLEOTIDE SEQUENCE [LARGE SCALE GENOMIC DNA]</scope>
</reference>
<keyword evidence="6 7" id="KW-0378">Hydrolase</keyword>
<feature type="domain" description="Cytosol aminopeptidase" evidence="8">
    <location>
        <begin position="326"/>
        <end position="333"/>
    </location>
</feature>
<dbReference type="PRINTS" id="PR00481">
    <property type="entry name" value="LAMNOPPTDASE"/>
</dbReference>
<dbReference type="Gene3D" id="3.40.630.10">
    <property type="entry name" value="Zn peptidases"/>
    <property type="match status" value="1"/>
</dbReference>
<keyword evidence="7" id="KW-0963">Cytoplasm</keyword>
<gene>
    <name evidence="7" type="primary">pepA</name>
    <name evidence="9" type="ORF">UU13_C0001G0006</name>
</gene>
<dbReference type="CDD" id="cd00433">
    <property type="entry name" value="Peptidase_M17"/>
    <property type="match status" value="1"/>
</dbReference>
<dbReference type="Pfam" id="PF00883">
    <property type="entry name" value="Peptidase_M17"/>
    <property type="match status" value="1"/>
</dbReference>
<dbReference type="HAMAP" id="MF_00181">
    <property type="entry name" value="Cytosol_peptidase_M17"/>
    <property type="match status" value="1"/>
</dbReference>
<feature type="binding site" evidence="7">
    <location>
        <position position="269"/>
    </location>
    <ligand>
        <name>Mn(2+)</name>
        <dbReference type="ChEBI" id="CHEBI:29035"/>
        <label>2</label>
    </ligand>
</feature>
<keyword evidence="7" id="KW-0464">Manganese</keyword>
<evidence type="ECO:0000313" key="10">
    <source>
        <dbReference type="Proteomes" id="UP000034452"/>
    </source>
</evidence>
<dbReference type="InterPro" id="IPR000819">
    <property type="entry name" value="Peptidase_M17_C"/>
</dbReference>
<keyword evidence="5 7" id="KW-0645">Protease</keyword>